<proteinExistence type="predicted"/>
<gene>
    <name evidence="1" type="ORF">S01H1_71028</name>
</gene>
<reference evidence="1" key="1">
    <citation type="journal article" date="2014" name="Front. Microbiol.">
        <title>High frequency of phylogenetically diverse reductive dehalogenase-homologous genes in deep subseafloor sedimentary metagenomes.</title>
        <authorList>
            <person name="Kawai M."/>
            <person name="Futagami T."/>
            <person name="Toyoda A."/>
            <person name="Takaki Y."/>
            <person name="Nishi S."/>
            <person name="Hori S."/>
            <person name="Arai W."/>
            <person name="Tsubouchi T."/>
            <person name="Morono Y."/>
            <person name="Uchiyama I."/>
            <person name="Ito T."/>
            <person name="Fujiyama A."/>
            <person name="Inagaki F."/>
            <person name="Takami H."/>
        </authorList>
    </citation>
    <scope>NUCLEOTIDE SEQUENCE</scope>
    <source>
        <strain evidence="1">Expedition CK06-06</strain>
    </source>
</reference>
<sequence>MYRGEASLKIKRPFNDDDWVAASESVKDYIIYLENCIIHLLEENKKLKDGLYRLEIKANVLIVVKSLRGLSLRNIGLDMDLVSVHS</sequence>
<dbReference type="AlphaFoldDB" id="X0XNI1"/>
<comment type="caution">
    <text evidence="1">The sequence shown here is derived from an EMBL/GenBank/DDBJ whole genome shotgun (WGS) entry which is preliminary data.</text>
</comment>
<organism evidence="1">
    <name type="scientific">marine sediment metagenome</name>
    <dbReference type="NCBI Taxonomy" id="412755"/>
    <lineage>
        <taxon>unclassified sequences</taxon>
        <taxon>metagenomes</taxon>
        <taxon>ecological metagenomes</taxon>
    </lineage>
</organism>
<evidence type="ECO:0000313" key="1">
    <source>
        <dbReference type="EMBL" id="GAG38208.1"/>
    </source>
</evidence>
<dbReference type="EMBL" id="BARS01047268">
    <property type="protein sequence ID" value="GAG38208.1"/>
    <property type="molecule type" value="Genomic_DNA"/>
</dbReference>
<accession>X0XNI1</accession>
<protein>
    <submittedName>
        <fullName evidence="1">Uncharacterized protein</fullName>
    </submittedName>
</protein>
<name>X0XNI1_9ZZZZ</name>